<keyword evidence="4 7" id="KW-0285">Flavoprotein</keyword>
<evidence type="ECO:0000256" key="5">
    <source>
        <dbReference type="ARBA" id="ARBA00022827"/>
    </source>
</evidence>
<feature type="domain" description="Acyl-CoA dehydrogenase/oxidase C-terminal" evidence="8">
    <location>
        <begin position="289"/>
        <end position="438"/>
    </location>
</feature>
<keyword evidence="12" id="KW-1185">Reference proteome</keyword>
<feature type="domain" description="Acyl-CoA oxidase/dehydrogenase middle" evidence="9">
    <location>
        <begin position="173"/>
        <end position="277"/>
    </location>
</feature>
<dbReference type="Gene3D" id="1.20.140.10">
    <property type="entry name" value="Butyryl-CoA Dehydrogenase, subunit A, domain 3"/>
    <property type="match status" value="1"/>
</dbReference>
<reference evidence="11 12" key="1">
    <citation type="submission" date="2019-03" db="EMBL/GenBank/DDBJ databases">
        <title>Sequencing the genomes of 1000 actinobacteria strains.</title>
        <authorList>
            <person name="Klenk H.-P."/>
        </authorList>
    </citation>
    <scope>NUCLEOTIDE SEQUENCE [LARGE SCALE GENOMIC DNA]</scope>
    <source>
        <strain evidence="11 12">DSM 44969</strain>
    </source>
</reference>
<dbReference type="InterPro" id="IPR006091">
    <property type="entry name" value="Acyl-CoA_Oxase/DH_mid-dom"/>
</dbReference>
<comment type="similarity">
    <text evidence="2 7">Belongs to the acyl-CoA dehydrogenase family.</text>
</comment>
<dbReference type="InterPro" id="IPR050741">
    <property type="entry name" value="Acyl-CoA_dehydrogenase"/>
</dbReference>
<dbReference type="FunFam" id="2.40.110.10:FF:000002">
    <property type="entry name" value="Acyl-CoA dehydrogenase fadE12"/>
    <property type="match status" value="1"/>
</dbReference>
<organism evidence="11 12">
    <name type="scientific">Pseudonocardia endophytica</name>
    <dbReference type="NCBI Taxonomy" id="401976"/>
    <lineage>
        <taxon>Bacteria</taxon>
        <taxon>Bacillati</taxon>
        <taxon>Actinomycetota</taxon>
        <taxon>Actinomycetes</taxon>
        <taxon>Pseudonocardiales</taxon>
        <taxon>Pseudonocardiaceae</taxon>
        <taxon>Pseudonocardia</taxon>
    </lineage>
</organism>
<evidence type="ECO:0000259" key="9">
    <source>
        <dbReference type="Pfam" id="PF02770"/>
    </source>
</evidence>
<dbReference type="Pfam" id="PF02770">
    <property type="entry name" value="Acyl-CoA_dh_M"/>
    <property type="match status" value="1"/>
</dbReference>
<dbReference type="InterPro" id="IPR009075">
    <property type="entry name" value="AcylCo_DH/oxidase_C"/>
</dbReference>
<dbReference type="InterPro" id="IPR013786">
    <property type="entry name" value="AcylCoA_DH/ox_N"/>
</dbReference>
<dbReference type="Pfam" id="PF02771">
    <property type="entry name" value="Acyl-CoA_dh_N"/>
    <property type="match status" value="1"/>
</dbReference>
<keyword evidence="5 7" id="KW-0274">FAD</keyword>
<dbReference type="PANTHER" id="PTHR48083:SF13">
    <property type="entry name" value="ACYL-COA DEHYDROGENASE FAMILY MEMBER 11"/>
    <property type="match status" value="1"/>
</dbReference>
<proteinExistence type="inferred from homology"/>
<dbReference type="Pfam" id="PF00441">
    <property type="entry name" value="Acyl-CoA_dh_1"/>
    <property type="match status" value="1"/>
</dbReference>
<evidence type="ECO:0000259" key="8">
    <source>
        <dbReference type="Pfam" id="PF00441"/>
    </source>
</evidence>
<dbReference type="GO" id="GO:0050660">
    <property type="term" value="F:flavin adenine dinucleotide binding"/>
    <property type="evidence" value="ECO:0007669"/>
    <property type="project" value="InterPro"/>
</dbReference>
<dbReference type="Gene3D" id="2.40.110.10">
    <property type="entry name" value="Butyryl-CoA Dehydrogenase, subunit A, domain 2"/>
    <property type="match status" value="1"/>
</dbReference>
<dbReference type="InterPro" id="IPR046373">
    <property type="entry name" value="Acyl-CoA_Oxase/DH_mid-dom_sf"/>
</dbReference>
<sequence>MIGNADAPRKRVRDCVSPNLGPVRTLVTRGDREVWSNRLVDFAPSALASDYTERMRAFLDEKILPAEPVYDAFRAARRGTANEWELPPVVEELKAEAQERKLWNLFLPDVSGLSNLEYAPVAEVSGWSPVIAPEAINCQAPDTGNMETLHLFGSPEQKQEWLEPLLAGEIRSAFAMTEPQVASSDATNIETRIRRDGDDYVIDGRKWWISGAADERCRIFIVMGKTAPDDDESVPTHRRQSMILVPRDTPGLTITRHLPTFGYQDQHGHSELELEGVRVPASNLLGEEGGGFAIAQARLGPGRIHHCMRLIGMAERAVSLMVDRAQARTAFGRPLAEQGVVREQIALSRMEIEQARLLTLKTAWLIDKHTAKGAATEIAAIKVVVPRMACAVIDRAMQVHGGAAMSDDTPLAYFYAWARALRFADGPDEVHIRSVARQELKAHQA</sequence>
<dbReference type="GO" id="GO:0005737">
    <property type="term" value="C:cytoplasm"/>
    <property type="evidence" value="ECO:0007669"/>
    <property type="project" value="TreeGrafter"/>
</dbReference>
<evidence type="ECO:0000259" key="10">
    <source>
        <dbReference type="Pfam" id="PF02771"/>
    </source>
</evidence>
<keyword evidence="6 7" id="KW-0560">Oxidoreductase</keyword>
<dbReference type="InterPro" id="IPR036250">
    <property type="entry name" value="AcylCo_DH-like_C"/>
</dbReference>
<name>A0A4R1HIJ0_PSEEN</name>
<dbReference type="GO" id="GO:0003995">
    <property type="term" value="F:acyl-CoA dehydrogenase activity"/>
    <property type="evidence" value="ECO:0007669"/>
    <property type="project" value="TreeGrafter"/>
</dbReference>
<comment type="cofactor">
    <cofactor evidence="1 7">
        <name>FAD</name>
        <dbReference type="ChEBI" id="CHEBI:57692"/>
    </cofactor>
</comment>
<dbReference type="Proteomes" id="UP000295560">
    <property type="component" value="Unassembled WGS sequence"/>
</dbReference>
<gene>
    <name evidence="11" type="ORF">EV378_4079</name>
</gene>
<feature type="domain" description="Acyl-CoA dehydrogenase/oxidase N-terminal" evidence="10">
    <location>
        <begin position="53"/>
        <end position="169"/>
    </location>
</feature>
<dbReference type="SUPFAM" id="SSF47203">
    <property type="entry name" value="Acyl-CoA dehydrogenase C-terminal domain-like"/>
    <property type="match status" value="1"/>
</dbReference>
<dbReference type="SUPFAM" id="SSF56645">
    <property type="entry name" value="Acyl-CoA dehydrogenase NM domain-like"/>
    <property type="match status" value="1"/>
</dbReference>
<dbReference type="GO" id="GO:0033539">
    <property type="term" value="P:fatty acid beta-oxidation using acyl-CoA dehydrogenase"/>
    <property type="evidence" value="ECO:0007669"/>
    <property type="project" value="TreeGrafter"/>
</dbReference>
<dbReference type="InterPro" id="IPR037069">
    <property type="entry name" value="AcylCoA_DH/ox_N_sf"/>
</dbReference>
<evidence type="ECO:0000256" key="7">
    <source>
        <dbReference type="RuleBase" id="RU362125"/>
    </source>
</evidence>
<evidence type="ECO:0000313" key="11">
    <source>
        <dbReference type="EMBL" id="TCK20130.1"/>
    </source>
</evidence>
<evidence type="ECO:0000256" key="1">
    <source>
        <dbReference type="ARBA" id="ARBA00001974"/>
    </source>
</evidence>
<accession>A0A4R1HIJ0</accession>
<evidence type="ECO:0000256" key="3">
    <source>
        <dbReference type="ARBA" id="ARBA00011738"/>
    </source>
</evidence>
<dbReference type="PANTHER" id="PTHR48083">
    <property type="entry name" value="MEDIUM-CHAIN SPECIFIC ACYL-COA DEHYDROGENASE, MITOCHONDRIAL-RELATED"/>
    <property type="match status" value="1"/>
</dbReference>
<comment type="subunit">
    <text evidence="3">Homodimer.</text>
</comment>
<evidence type="ECO:0000256" key="4">
    <source>
        <dbReference type="ARBA" id="ARBA00022630"/>
    </source>
</evidence>
<evidence type="ECO:0000313" key="12">
    <source>
        <dbReference type="Proteomes" id="UP000295560"/>
    </source>
</evidence>
<dbReference type="EMBL" id="SMFZ01000002">
    <property type="protein sequence ID" value="TCK20130.1"/>
    <property type="molecule type" value="Genomic_DNA"/>
</dbReference>
<evidence type="ECO:0000256" key="6">
    <source>
        <dbReference type="ARBA" id="ARBA00023002"/>
    </source>
</evidence>
<dbReference type="InterPro" id="IPR009100">
    <property type="entry name" value="AcylCoA_DH/oxidase_NM_dom_sf"/>
</dbReference>
<evidence type="ECO:0000256" key="2">
    <source>
        <dbReference type="ARBA" id="ARBA00009347"/>
    </source>
</evidence>
<dbReference type="AlphaFoldDB" id="A0A4R1HIJ0"/>
<protein>
    <submittedName>
        <fullName evidence="11">Acyl-CoA dehydrogenase</fullName>
    </submittedName>
</protein>
<comment type="caution">
    <text evidence="11">The sequence shown here is derived from an EMBL/GenBank/DDBJ whole genome shotgun (WGS) entry which is preliminary data.</text>
</comment>
<dbReference type="Gene3D" id="1.10.540.10">
    <property type="entry name" value="Acyl-CoA dehydrogenase/oxidase, N-terminal domain"/>
    <property type="match status" value="1"/>
</dbReference>